<evidence type="ECO:0000256" key="1">
    <source>
        <dbReference type="SAM" id="MobiDB-lite"/>
    </source>
</evidence>
<dbReference type="KEGG" id="ssl:SS1G_05379"/>
<name>A0A1D9QA80_SCLS1</name>
<reference evidence="3" key="1">
    <citation type="journal article" date="2017" name="Genome Biol. Evol.">
        <title>The complete genome sequence of the phytopathogenic fungus Sclerotinia sclerotiorum reveals insights into the genome architecture of broad host range pathogens.</title>
        <authorList>
            <person name="Derbyshire M."/>
            <person name="Denton-Giles M."/>
            <person name="Hegedus D."/>
            <person name="Seifbarghy S."/>
            <person name="Rollins J."/>
            <person name="van Kan J."/>
            <person name="Seidl M.F."/>
            <person name="Faino L."/>
            <person name="Mbengue M."/>
            <person name="Navaud O."/>
            <person name="Raffaele S."/>
            <person name="Hammond-Kosack K."/>
            <person name="Heard S."/>
            <person name="Oliver R."/>
        </authorList>
    </citation>
    <scope>NUCLEOTIDE SEQUENCE [LARGE SCALE GENOMIC DNA]</scope>
    <source>
        <strain evidence="3">ATCC 18683 / 1980 / Ss-1</strain>
    </source>
</reference>
<sequence>MATERKKSSVIDGLYTDEEEIRQPKPGTGKGSGNNKSRTSDGKVQDSHKVEQEIDQSSSNQ</sequence>
<evidence type="ECO:0000313" key="3">
    <source>
        <dbReference type="Proteomes" id="UP000177798"/>
    </source>
</evidence>
<gene>
    <name evidence="2" type="ORF">sscle_08g066340</name>
</gene>
<feature type="compositionally biased region" description="Basic and acidic residues" evidence="1">
    <location>
        <begin position="38"/>
        <end position="52"/>
    </location>
</feature>
<dbReference type="VEuPathDB" id="FungiDB:sscle_08g066340"/>
<proteinExistence type="predicted"/>
<accession>A0A1D9QA80</accession>
<dbReference type="Proteomes" id="UP000177798">
    <property type="component" value="Chromosome 8"/>
</dbReference>
<organism evidence="2 3">
    <name type="scientific">Sclerotinia sclerotiorum (strain ATCC 18683 / 1980 / Ss-1)</name>
    <name type="common">White mold</name>
    <name type="synonym">Whetzelinia sclerotiorum</name>
    <dbReference type="NCBI Taxonomy" id="665079"/>
    <lineage>
        <taxon>Eukaryota</taxon>
        <taxon>Fungi</taxon>
        <taxon>Dikarya</taxon>
        <taxon>Ascomycota</taxon>
        <taxon>Pezizomycotina</taxon>
        <taxon>Leotiomycetes</taxon>
        <taxon>Helotiales</taxon>
        <taxon>Sclerotiniaceae</taxon>
        <taxon>Sclerotinia</taxon>
    </lineage>
</organism>
<evidence type="ECO:0000313" key="2">
    <source>
        <dbReference type="EMBL" id="APA11864.1"/>
    </source>
</evidence>
<dbReference type="RefSeq" id="XP_001593951.1">
    <property type="nucleotide sequence ID" value="XM_001593901.1"/>
</dbReference>
<dbReference type="EMBL" id="CP017821">
    <property type="protein sequence ID" value="APA11864.1"/>
    <property type="molecule type" value="Genomic_DNA"/>
</dbReference>
<protein>
    <submittedName>
        <fullName evidence="2">Uncharacterized protein</fullName>
    </submittedName>
</protein>
<dbReference type="AlphaFoldDB" id="A0A1D9QA80"/>
<feature type="region of interest" description="Disordered" evidence="1">
    <location>
        <begin position="1"/>
        <end position="61"/>
    </location>
</feature>